<reference evidence="1 2" key="1">
    <citation type="submission" date="2016-11" db="EMBL/GenBank/DDBJ databases">
        <authorList>
            <person name="Varghese N."/>
            <person name="Submissions S."/>
        </authorList>
    </citation>
    <scope>NUCLEOTIDE SEQUENCE [LARGE SCALE GENOMIC DNA]</scope>
    <source>
        <strain evidence="1 2">DSM 28249</strain>
    </source>
</reference>
<dbReference type="InterPro" id="IPR011010">
    <property type="entry name" value="DNA_brk_join_enz"/>
</dbReference>
<dbReference type="Proteomes" id="UP000322545">
    <property type="component" value="Unassembled WGS sequence"/>
</dbReference>
<accession>A0A1M7C885</accession>
<organism evidence="1 2">
    <name type="scientific">Roseovarius litoreus</name>
    <dbReference type="NCBI Taxonomy" id="1155722"/>
    <lineage>
        <taxon>Bacteria</taxon>
        <taxon>Pseudomonadati</taxon>
        <taxon>Pseudomonadota</taxon>
        <taxon>Alphaproteobacteria</taxon>
        <taxon>Rhodobacterales</taxon>
        <taxon>Roseobacteraceae</taxon>
        <taxon>Roseovarius</taxon>
    </lineage>
</organism>
<evidence type="ECO:0000313" key="2">
    <source>
        <dbReference type="Proteomes" id="UP000322545"/>
    </source>
</evidence>
<dbReference type="SUPFAM" id="SSF56349">
    <property type="entry name" value="DNA breaking-rejoining enzymes"/>
    <property type="match status" value="1"/>
</dbReference>
<keyword evidence="2" id="KW-1185">Reference proteome</keyword>
<dbReference type="RefSeq" id="WP_317510550.1">
    <property type="nucleotide sequence ID" value="NZ_FRCB01000002.1"/>
</dbReference>
<evidence type="ECO:0008006" key="3">
    <source>
        <dbReference type="Google" id="ProtNLM"/>
    </source>
</evidence>
<proteinExistence type="predicted"/>
<name>A0A1M7C885_9RHOB</name>
<dbReference type="AlphaFoldDB" id="A0A1M7C885"/>
<dbReference type="GO" id="GO:0003677">
    <property type="term" value="F:DNA binding"/>
    <property type="evidence" value="ECO:0007669"/>
    <property type="project" value="InterPro"/>
</dbReference>
<protein>
    <recommendedName>
        <fullName evidence="3">Integrase</fullName>
    </recommendedName>
</protein>
<gene>
    <name evidence="1" type="ORF">SAMN05443432_10270</name>
</gene>
<sequence length="133" mass="15087">MAISAFVEIIPAIRSLNLVWNQTGSSILKIKHVWEIRVRLKLAESHRNLEQFNLAIHSMLRGHDLVKMKVIDLMPLVRSRSAHSMQRTKVTQIYMKPGKLRAVELLLGQTKVDSTVTYLRAEFEGALAIADAI</sequence>
<dbReference type="EMBL" id="FRCB01000002">
    <property type="protein sequence ID" value="SHL63508.1"/>
    <property type="molecule type" value="Genomic_DNA"/>
</dbReference>
<evidence type="ECO:0000313" key="1">
    <source>
        <dbReference type="EMBL" id="SHL63508.1"/>
    </source>
</evidence>